<reference evidence="10" key="1">
    <citation type="journal article" date="2020" name="Phytopathology">
        <title>Genome Sequence Resources of Colletotrichum truncatum, C. plurivorum, C. musicola, and C. sojae: Four Species Pathogenic to Soybean (Glycine max).</title>
        <authorList>
            <person name="Rogerio F."/>
            <person name="Boufleur T.R."/>
            <person name="Ciampi-Guillardi M."/>
            <person name="Sukno S.A."/>
            <person name="Thon M.R."/>
            <person name="Massola Junior N.S."/>
            <person name="Baroncelli R."/>
        </authorList>
    </citation>
    <scope>NUCLEOTIDE SEQUENCE</scope>
    <source>
        <strain evidence="10">LFN0074</strain>
    </source>
</reference>
<proteinExistence type="predicted"/>
<feature type="domain" description="Zn(2)-C6 fungal-type" evidence="9">
    <location>
        <begin position="23"/>
        <end position="48"/>
    </location>
</feature>
<name>A0A8H6KXA5_9PEZI</name>
<dbReference type="Gene3D" id="4.10.240.10">
    <property type="entry name" value="Zn(2)-C6 fungal-type DNA-binding domain"/>
    <property type="match status" value="1"/>
</dbReference>
<dbReference type="GO" id="GO:0008270">
    <property type="term" value="F:zinc ion binding"/>
    <property type="evidence" value="ECO:0007669"/>
    <property type="project" value="InterPro"/>
</dbReference>
<keyword evidence="2" id="KW-0479">Metal-binding</keyword>
<feature type="non-terminal residue" evidence="10">
    <location>
        <position position="1"/>
    </location>
</feature>
<evidence type="ECO:0000256" key="2">
    <source>
        <dbReference type="ARBA" id="ARBA00022723"/>
    </source>
</evidence>
<dbReference type="PANTHER" id="PTHR47782">
    <property type="entry name" value="ZN(II)2CYS6 TRANSCRIPTION FACTOR (EUROFUNG)-RELATED"/>
    <property type="match status" value="1"/>
</dbReference>
<evidence type="ECO:0000313" key="11">
    <source>
        <dbReference type="Proteomes" id="UP000639643"/>
    </source>
</evidence>
<evidence type="ECO:0000256" key="7">
    <source>
        <dbReference type="ARBA" id="ARBA00023242"/>
    </source>
</evidence>
<evidence type="ECO:0000256" key="1">
    <source>
        <dbReference type="ARBA" id="ARBA00004123"/>
    </source>
</evidence>
<comment type="subcellular location">
    <subcellularLocation>
        <location evidence="1">Nucleus</location>
    </subcellularLocation>
</comment>
<dbReference type="OrthoDB" id="189997at2759"/>
<evidence type="ECO:0000313" key="10">
    <source>
        <dbReference type="EMBL" id="KAF6838956.1"/>
    </source>
</evidence>
<keyword evidence="4" id="KW-0805">Transcription regulation</keyword>
<evidence type="ECO:0000256" key="5">
    <source>
        <dbReference type="ARBA" id="ARBA00023125"/>
    </source>
</evidence>
<feature type="compositionally biased region" description="Basic residues" evidence="8">
    <location>
        <begin position="192"/>
        <end position="203"/>
    </location>
</feature>
<feature type="region of interest" description="Disordered" evidence="8">
    <location>
        <begin position="187"/>
        <end position="212"/>
    </location>
</feature>
<dbReference type="Proteomes" id="UP000639643">
    <property type="component" value="Unassembled WGS sequence"/>
</dbReference>
<keyword evidence="6" id="KW-0804">Transcription</keyword>
<keyword evidence="5" id="KW-0238">DNA-binding</keyword>
<dbReference type="CDD" id="cd00067">
    <property type="entry name" value="GAL4"/>
    <property type="match status" value="1"/>
</dbReference>
<dbReference type="PANTHER" id="PTHR47782:SF12">
    <property type="entry name" value="ZN(II)2CYS6 TRANSCRIPTION FACTOR (EUROFUNG)"/>
    <property type="match status" value="1"/>
</dbReference>
<evidence type="ECO:0000259" key="9">
    <source>
        <dbReference type="PROSITE" id="PS50048"/>
    </source>
</evidence>
<dbReference type="InterPro" id="IPR036864">
    <property type="entry name" value="Zn2-C6_fun-type_DNA-bd_sf"/>
</dbReference>
<dbReference type="SUPFAM" id="SSF57701">
    <property type="entry name" value="Zn2/Cys6 DNA-binding domain"/>
    <property type="match status" value="1"/>
</dbReference>
<dbReference type="AlphaFoldDB" id="A0A8H6KXA5"/>
<evidence type="ECO:0000256" key="3">
    <source>
        <dbReference type="ARBA" id="ARBA00022833"/>
    </source>
</evidence>
<dbReference type="GO" id="GO:0043565">
    <property type="term" value="F:sequence-specific DNA binding"/>
    <property type="evidence" value="ECO:0007669"/>
    <property type="project" value="TreeGrafter"/>
</dbReference>
<dbReference type="EMBL" id="WIGM01000120">
    <property type="protein sequence ID" value="KAF6838956.1"/>
    <property type="molecule type" value="Genomic_DNA"/>
</dbReference>
<evidence type="ECO:0000256" key="4">
    <source>
        <dbReference type="ARBA" id="ARBA00023015"/>
    </source>
</evidence>
<keyword evidence="11" id="KW-1185">Reference proteome</keyword>
<organism evidence="10 11">
    <name type="scientific">Colletotrichum musicola</name>
    <dbReference type="NCBI Taxonomy" id="2175873"/>
    <lineage>
        <taxon>Eukaryota</taxon>
        <taxon>Fungi</taxon>
        <taxon>Dikarya</taxon>
        <taxon>Ascomycota</taxon>
        <taxon>Pezizomycotina</taxon>
        <taxon>Sordariomycetes</taxon>
        <taxon>Hypocreomycetidae</taxon>
        <taxon>Glomerellales</taxon>
        <taxon>Glomerellaceae</taxon>
        <taxon>Colletotrichum</taxon>
        <taxon>Colletotrichum orchidearum species complex</taxon>
    </lineage>
</organism>
<protein>
    <submittedName>
        <fullName evidence="10">Fungal specific transcription factor</fullName>
    </submittedName>
</protein>
<dbReference type="InterPro" id="IPR001138">
    <property type="entry name" value="Zn2Cys6_DnaBD"/>
</dbReference>
<dbReference type="GO" id="GO:0045944">
    <property type="term" value="P:positive regulation of transcription by RNA polymerase II"/>
    <property type="evidence" value="ECO:0007669"/>
    <property type="project" value="TreeGrafter"/>
</dbReference>
<dbReference type="GO" id="GO:0005634">
    <property type="term" value="C:nucleus"/>
    <property type="evidence" value="ECO:0007669"/>
    <property type="project" value="UniProtKB-SubCell"/>
</dbReference>
<dbReference type="InterPro" id="IPR052202">
    <property type="entry name" value="Yeast_MetPath_Reg"/>
</dbReference>
<comment type="caution">
    <text evidence="10">The sequence shown here is derived from an EMBL/GenBank/DDBJ whole genome shotgun (WGS) entry which is preliminary data.</text>
</comment>
<keyword evidence="3" id="KW-0862">Zinc</keyword>
<evidence type="ECO:0000256" key="6">
    <source>
        <dbReference type="ARBA" id="ARBA00023163"/>
    </source>
</evidence>
<dbReference type="Pfam" id="PF00172">
    <property type="entry name" value="Zn_clus"/>
    <property type="match status" value="1"/>
</dbReference>
<dbReference type="PROSITE" id="PS50048">
    <property type="entry name" value="ZN2_CY6_FUNGAL_2"/>
    <property type="match status" value="1"/>
</dbReference>
<dbReference type="GO" id="GO:0000981">
    <property type="term" value="F:DNA-binding transcription factor activity, RNA polymerase II-specific"/>
    <property type="evidence" value="ECO:0007669"/>
    <property type="project" value="InterPro"/>
</dbReference>
<dbReference type="SMART" id="SM00066">
    <property type="entry name" value="GAL4"/>
    <property type="match status" value="1"/>
</dbReference>
<evidence type="ECO:0000256" key="8">
    <source>
        <dbReference type="SAM" id="MobiDB-lite"/>
    </source>
</evidence>
<sequence length="230" mass="25016">MSSQRAGAHTTKRPRLGERTMLACIGCKQKKLKCDGHSPKCQNCLRTGRGTGLQRPRDYMKSLEARVAYLEGLLQQARPEVALDHFGPNEGHETEPAPPLNDSTQPMPIMTIPAALPNVPDRSSFDDMDFSRALRAPSIDAADQHVDMLSSEVALLCLSAAGREPYYFGPSSAVSFSRIVSATMGLASRGGSSHHSRAGRGKSFRPEVPREVPLRLPSPSLRASLSEAYF</sequence>
<gene>
    <name evidence="10" type="ORF">CMUS01_04417</name>
</gene>
<keyword evidence="7" id="KW-0539">Nucleus</keyword>
<accession>A0A8H6KXA5</accession>